<accession>A0A0F9IRY1</accession>
<reference evidence="1" key="1">
    <citation type="journal article" date="2015" name="Nature">
        <title>Complex archaea that bridge the gap between prokaryotes and eukaryotes.</title>
        <authorList>
            <person name="Spang A."/>
            <person name="Saw J.H."/>
            <person name="Jorgensen S.L."/>
            <person name="Zaremba-Niedzwiedzka K."/>
            <person name="Martijn J."/>
            <person name="Lind A.E."/>
            <person name="van Eijk R."/>
            <person name="Schleper C."/>
            <person name="Guy L."/>
            <person name="Ettema T.J."/>
        </authorList>
    </citation>
    <scope>NUCLEOTIDE SEQUENCE</scope>
</reference>
<name>A0A0F9IRY1_9ZZZZ</name>
<protein>
    <submittedName>
        <fullName evidence="1">Uncharacterized protein</fullName>
    </submittedName>
</protein>
<feature type="non-terminal residue" evidence="1">
    <location>
        <position position="1"/>
    </location>
</feature>
<organism evidence="1">
    <name type="scientific">marine sediment metagenome</name>
    <dbReference type="NCBI Taxonomy" id="412755"/>
    <lineage>
        <taxon>unclassified sequences</taxon>
        <taxon>metagenomes</taxon>
        <taxon>ecological metagenomes</taxon>
    </lineage>
</organism>
<comment type="caution">
    <text evidence="1">The sequence shown here is derived from an EMBL/GenBank/DDBJ whole genome shotgun (WGS) entry which is preliminary data.</text>
</comment>
<sequence>YLKIFLIIFKNEEIKKKTDYPKNH</sequence>
<evidence type="ECO:0000313" key="1">
    <source>
        <dbReference type="EMBL" id="KKL96485.1"/>
    </source>
</evidence>
<proteinExistence type="predicted"/>
<gene>
    <name evidence="1" type="ORF">LCGC14_1843970</name>
</gene>
<dbReference type="EMBL" id="LAZR01018419">
    <property type="protein sequence ID" value="KKL96485.1"/>
    <property type="molecule type" value="Genomic_DNA"/>
</dbReference>
<dbReference type="AlphaFoldDB" id="A0A0F9IRY1"/>